<dbReference type="InterPro" id="IPR000722">
    <property type="entry name" value="RNA_pol_asu"/>
</dbReference>
<dbReference type="NCBIfam" id="TIGR02386">
    <property type="entry name" value="rpoC_TIGR"/>
    <property type="match status" value="1"/>
</dbReference>
<keyword evidence="9" id="KW-0175">Coiled coil</keyword>
<proteinExistence type="inferred from homology"/>
<evidence type="ECO:0000256" key="9">
    <source>
        <dbReference type="SAM" id="Coils"/>
    </source>
</evidence>
<dbReference type="CDD" id="cd02655">
    <property type="entry name" value="RNAP_beta'_C"/>
    <property type="match status" value="1"/>
</dbReference>
<dbReference type="Gene3D" id="1.10.150.390">
    <property type="match status" value="1"/>
</dbReference>
<dbReference type="FunFam" id="1.10.150.390:FF:000002">
    <property type="entry name" value="DNA-directed RNA polymerase subunit beta"/>
    <property type="match status" value="1"/>
</dbReference>
<comment type="catalytic activity">
    <reaction evidence="6 7 8">
        <text>RNA(n) + a ribonucleoside 5'-triphosphate = RNA(n+1) + diphosphate</text>
        <dbReference type="Rhea" id="RHEA:21248"/>
        <dbReference type="Rhea" id="RHEA-COMP:14527"/>
        <dbReference type="Rhea" id="RHEA-COMP:17342"/>
        <dbReference type="ChEBI" id="CHEBI:33019"/>
        <dbReference type="ChEBI" id="CHEBI:61557"/>
        <dbReference type="ChEBI" id="CHEBI:140395"/>
        <dbReference type="EC" id="2.7.7.6"/>
    </reaction>
</comment>
<dbReference type="CDD" id="cd01609">
    <property type="entry name" value="RNAP_beta'_N"/>
    <property type="match status" value="1"/>
</dbReference>
<keyword evidence="5 7" id="KW-0804">Transcription</keyword>
<dbReference type="Gene3D" id="1.10.132.30">
    <property type="match status" value="1"/>
</dbReference>
<dbReference type="Gene3D" id="2.40.40.20">
    <property type="match status" value="1"/>
</dbReference>
<feature type="binding site" evidence="7">
    <location>
        <position position="887"/>
    </location>
    <ligand>
        <name>Zn(2+)</name>
        <dbReference type="ChEBI" id="CHEBI:29105"/>
        <label>2</label>
    </ligand>
</feature>
<dbReference type="Pfam" id="PF05000">
    <property type="entry name" value="RNA_pol_Rpb1_4"/>
    <property type="match status" value="1"/>
</dbReference>
<feature type="binding site" evidence="7">
    <location>
        <position position="61"/>
    </location>
    <ligand>
        <name>Zn(2+)</name>
        <dbReference type="ChEBI" id="CHEBI:29105"/>
        <label>1</label>
    </ligand>
</feature>
<dbReference type="InterPro" id="IPR007080">
    <property type="entry name" value="RNA_pol_Rpb1_1"/>
</dbReference>
<dbReference type="GO" id="GO:0008270">
    <property type="term" value="F:zinc ion binding"/>
    <property type="evidence" value="ECO:0007669"/>
    <property type="project" value="UniProtKB-UniRule"/>
</dbReference>
<comment type="similarity">
    <text evidence="7 8">Belongs to the RNA polymerase beta' chain family.</text>
</comment>
<dbReference type="InterPro" id="IPR007083">
    <property type="entry name" value="RNA_pol_Rpb1_4"/>
</dbReference>
<gene>
    <name evidence="7 11" type="primary">rpoC</name>
    <name evidence="12" type="ORF">ENT96_01450</name>
    <name evidence="11" type="ORF">ENU72_02025</name>
</gene>
<dbReference type="Pfam" id="PF00623">
    <property type="entry name" value="RNA_pol_Rpb1_2"/>
    <property type="match status" value="1"/>
</dbReference>
<dbReference type="EC" id="2.7.7.6" evidence="7"/>
<protein>
    <recommendedName>
        <fullName evidence="7">DNA-directed RNA polymerase subunit beta'</fullName>
        <shortName evidence="7">RNAP subunit beta'</shortName>
        <ecNumber evidence="7">2.7.7.6</ecNumber>
    </recommendedName>
    <alternativeName>
        <fullName evidence="7">RNA polymerase subunit beta'</fullName>
    </alternativeName>
    <alternativeName>
        <fullName evidence="7">Transcriptase subunit beta'</fullName>
    </alternativeName>
</protein>
<dbReference type="InterPro" id="IPR006592">
    <property type="entry name" value="RNA_pol_N"/>
</dbReference>
<feature type="domain" description="RNA polymerase N-terminal" evidence="10">
    <location>
        <begin position="244"/>
        <end position="523"/>
    </location>
</feature>
<feature type="binding site" evidence="7">
    <location>
        <position position="884"/>
    </location>
    <ligand>
        <name>Zn(2+)</name>
        <dbReference type="ChEBI" id="CHEBI:29105"/>
        <label>2</label>
    </ligand>
</feature>
<dbReference type="GO" id="GO:0003899">
    <property type="term" value="F:DNA-directed RNA polymerase activity"/>
    <property type="evidence" value="ECO:0007669"/>
    <property type="project" value="UniProtKB-UniRule"/>
</dbReference>
<dbReference type="EMBL" id="DTAR01000121">
    <property type="protein sequence ID" value="HGM97699.1"/>
    <property type="molecule type" value="Genomic_DNA"/>
</dbReference>
<dbReference type="InterPro" id="IPR045867">
    <property type="entry name" value="DNA-dir_RpoC_beta_prime"/>
</dbReference>
<evidence type="ECO:0000256" key="6">
    <source>
        <dbReference type="ARBA" id="ARBA00048552"/>
    </source>
</evidence>
<comment type="cofactor">
    <cofactor evidence="7">
        <name>Zn(2+)</name>
        <dbReference type="ChEBI" id="CHEBI:29105"/>
    </cofactor>
    <text evidence="7">Binds 2 Zn(2+) ions per subunit.</text>
</comment>
<dbReference type="InterPro" id="IPR044893">
    <property type="entry name" value="RNA_pol_Rpb1_clamp_domain"/>
</dbReference>
<feature type="binding site" evidence="7">
    <location>
        <position position="877"/>
    </location>
    <ligand>
        <name>Zn(2+)</name>
        <dbReference type="ChEBI" id="CHEBI:29105"/>
        <label>2</label>
    </ligand>
</feature>
<reference evidence="11" key="1">
    <citation type="journal article" date="2020" name="mSystems">
        <title>Genome- and Community-Level Interaction Insights into Carbon Utilization and Element Cycling Functions of Hydrothermarchaeota in Hydrothermal Sediment.</title>
        <authorList>
            <person name="Zhou Z."/>
            <person name="Liu Y."/>
            <person name="Xu W."/>
            <person name="Pan J."/>
            <person name="Luo Z.H."/>
            <person name="Li M."/>
        </authorList>
    </citation>
    <scope>NUCLEOTIDE SEQUENCE [LARGE SCALE GENOMIC DNA]</scope>
    <source>
        <strain evidence="12">SpSt-626</strain>
        <strain evidence="11">SpSt-695</strain>
    </source>
</reference>
<feature type="binding site" evidence="7">
    <location>
        <position position="469"/>
    </location>
    <ligand>
        <name>Mg(2+)</name>
        <dbReference type="ChEBI" id="CHEBI:18420"/>
    </ligand>
</feature>
<feature type="binding site" evidence="7">
    <location>
        <position position="76"/>
    </location>
    <ligand>
        <name>Zn(2+)</name>
        <dbReference type="ChEBI" id="CHEBI:29105"/>
        <label>1</label>
    </ligand>
</feature>
<dbReference type="InterPro" id="IPR007066">
    <property type="entry name" value="RNA_pol_Rpb1_3"/>
</dbReference>
<name>A0A7V3ZSZ6_UNCW3</name>
<evidence type="ECO:0000256" key="8">
    <source>
        <dbReference type="RuleBase" id="RU004279"/>
    </source>
</evidence>
<dbReference type="Gene3D" id="1.10.40.90">
    <property type="match status" value="1"/>
</dbReference>
<sequence length="1358" mass="152537">MEIRPTDLKAITIKLASPEKIRSWSYGEVKSAETINYRTQKPERDGLFCERIFGPVKDYECSCGKYKGRRYKGQICDKCQVEITTASVRRERMGHINLAAPVAHIWYYKIPPSIIGLLLDIKSNDLERILYYDMYIITDVVESKIKGKEYRLKYKDKEEVIKLEPGVPLTETQYIKLKEELKDDLIAEMGASAIKKLLQKLDLEELSAEIRAKIHHETVQEKRGKLLKRHQIVEAFLTSGNKPEWTILEVLPVIPPDLRPLVPLEGGRYATSDLNDLYRRVITRNNRLKNMIALGAPEIILRNEKRMLQEAVDALLDNARRSKPIMGRGGQPLKSLSDILRGKKGRFRRNLLGKRVDYSGRSVIVVGPELKLYEVGLPQEMALELFKPFVERRMEKMGLAESIRSARKLLREKPKEVWEILEDITKDYPVLLNRAPTLHRISIEAFLPKLVSGKAIQIHPLVCPPFNADFDGDQMAVYLPISMEAKLELLFLMLPRHNILSPAHGYPIIAPTQDMVIGINYLTKIKEKSKEKISSFSSPEEAILAFENGKISLHEKIKVLIKEKIIETSVGRIIFNNIVPPPLRFINEEINKKKLGNLIYECYKKFGSLVTEKFLDDIKDLGFKWATRAGITFGIDELLVPTEKEKLIEKAEKEIEKVENEFLKGKISRGERYNMILDIWTQVTDRVTEMMVEKMRKDRDGFNSIFMMMDSGARGSVDQIKQLAAMRGLMAKPKRTIGLAGEFIETPVKSNLKEGMSVLEYFISTHGARKGLIDTALKTADAGYLTRKLVDVAQSVVITEEDCGTILGREITALKEGEAIIEPLSERITGRFAAEDIRNPITGEIIVKAGEEITEEIAQEIENLGIEKVKIRSVLTCESPHGICVKCYGMNLATGKNVEIGEPVGIVAAQSIGEPGTQLTLRTFHIGGAAARIMEESTHEAPFDAKVEYIGLGVAENSEGAKVAITKKGLIKLVSLEEKKMVRNYYIPQGAKVFVKDGDEVKKGDVICKWEPYNIPILASKSGIVEFKDLEEGVTFYESALEGGRIEKIVIEDKTKKKHPAILIMSDKKKILEEIALPKGAHLLVERGMTIKSGDIVAKLPREAGKTRDITGGLPRVAELFEARVPKDKAVVAEIDGIVKIGKPERGYREVKIISDVGTEITYTIPYGKYLLVEDGERIRAGDPLTIGQIDPHDVLRIKGVQAVQEFLMDQIQQIYRLSGVKIADKHIEVIVRQMMRKVKIEDPGDTKFVRGQFVDRVTVLEENANILERGGKPATYSPVLLGITRAALATESFISASSFQETTRVLAEAAIYGKKDELKGLKENVIVGSLIPAGTGFREFKNIQVIGEEEEELAIAE</sequence>
<dbReference type="InterPro" id="IPR012754">
    <property type="entry name" value="DNA-dir_RpoC_beta_prime_bact"/>
</dbReference>
<comment type="function">
    <text evidence="7 8">DNA-dependent RNA polymerase catalyzes the transcription of DNA into RNA using the four ribonucleoside triphosphates as substrates.</text>
</comment>
<evidence type="ECO:0000256" key="7">
    <source>
        <dbReference type="HAMAP-Rule" id="MF_01322"/>
    </source>
</evidence>
<keyword evidence="1 7" id="KW-0240">DNA-directed RNA polymerase</keyword>
<evidence type="ECO:0000256" key="2">
    <source>
        <dbReference type="ARBA" id="ARBA00022679"/>
    </source>
</evidence>
<dbReference type="Pfam" id="PF04998">
    <property type="entry name" value="RNA_pol_Rpb1_5"/>
    <property type="match status" value="1"/>
</dbReference>
<feature type="binding site" evidence="7">
    <location>
        <position position="803"/>
    </location>
    <ligand>
        <name>Zn(2+)</name>
        <dbReference type="ChEBI" id="CHEBI:29105"/>
        <label>2</label>
    </ligand>
</feature>
<dbReference type="Pfam" id="PF04997">
    <property type="entry name" value="RNA_pol_Rpb1_1"/>
    <property type="match status" value="1"/>
</dbReference>
<keyword evidence="3 7" id="KW-0548">Nucleotidyltransferase</keyword>
<evidence type="ECO:0000256" key="5">
    <source>
        <dbReference type="ARBA" id="ARBA00023163"/>
    </source>
</evidence>
<dbReference type="EMBL" id="DTDP01000088">
    <property type="protein sequence ID" value="HGK53787.1"/>
    <property type="molecule type" value="Genomic_DNA"/>
</dbReference>
<dbReference type="SUPFAM" id="SSF64484">
    <property type="entry name" value="beta and beta-prime subunits of DNA dependent RNA-polymerase"/>
    <property type="match status" value="1"/>
</dbReference>
<dbReference type="GO" id="GO:0006351">
    <property type="term" value="P:DNA-templated transcription"/>
    <property type="evidence" value="ECO:0007669"/>
    <property type="project" value="UniProtKB-UniRule"/>
</dbReference>
<dbReference type="GO" id="GO:0000428">
    <property type="term" value="C:DNA-directed RNA polymerase complex"/>
    <property type="evidence" value="ECO:0007669"/>
    <property type="project" value="UniProtKB-KW"/>
</dbReference>
<dbReference type="InterPro" id="IPR038120">
    <property type="entry name" value="Rpb1_funnel_sf"/>
</dbReference>
<dbReference type="HAMAP" id="MF_01322">
    <property type="entry name" value="RNApol_bact_RpoC"/>
    <property type="match status" value="1"/>
</dbReference>
<evidence type="ECO:0000313" key="12">
    <source>
        <dbReference type="EMBL" id="HGM97699.1"/>
    </source>
</evidence>
<dbReference type="PANTHER" id="PTHR19376:SF54">
    <property type="entry name" value="DNA-DIRECTED RNA POLYMERASE SUBUNIT BETA"/>
    <property type="match status" value="1"/>
</dbReference>
<dbReference type="InterPro" id="IPR042102">
    <property type="entry name" value="RNA_pol_Rpb1_3_sf"/>
</dbReference>
<dbReference type="GO" id="GO:0003677">
    <property type="term" value="F:DNA binding"/>
    <property type="evidence" value="ECO:0007669"/>
    <property type="project" value="UniProtKB-UniRule"/>
</dbReference>
<dbReference type="Gene3D" id="1.10.1790.20">
    <property type="match status" value="1"/>
</dbReference>
<keyword evidence="2 7" id="KW-0808">Transferase</keyword>
<dbReference type="Gene3D" id="1.10.274.100">
    <property type="entry name" value="RNA polymerase Rpb1, domain 3"/>
    <property type="match status" value="2"/>
</dbReference>
<dbReference type="Gene3D" id="2.40.50.100">
    <property type="match status" value="3"/>
</dbReference>
<comment type="subunit">
    <text evidence="7">The RNAP catalytic core consists of 2 alpha, 1 beta, 1 beta' and 1 omega subunit. When a sigma factor is associated with the core the holoenzyme is formed, which can initiate transcription.</text>
</comment>
<dbReference type="InterPro" id="IPR007081">
    <property type="entry name" value="RNA_pol_Rpb1_5"/>
</dbReference>
<evidence type="ECO:0000313" key="11">
    <source>
        <dbReference type="EMBL" id="HGK53787.1"/>
    </source>
</evidence>
<comment type="caution">
    <text evidence="11">The sequence shown here is derived from an EMBL/GenBank/DDBJ whole genome shotgun (WGS) entry which is preliminary data.</text>
</comment>
<dbReference type="PANTHER" id="PTHR19376">
    <property type="entry name" value="DNA-DIRECTED RNA POLYMERASE"/>
    <property type="match status" value="1"/>
</dbReference>
<evidence type="ECO:0000256" key="3">
    <source>
        <dbReference type="ARBA" id="ARBA00022695"/>
    </source>
</evidence>
<comment type="cofactor">
    <cofactor evidence="7">
        <name>Mg(2+)</name>
        <dbReference type="ChEBI" id="CHEBI:18420"/>
    </cofactor>
    <text evidence="7">Binds 1 Mg(2+) ion per subunit.</text>
</comment>
<dbReference type="Pfam" id="PF04983">
    <property type="entry name" value="RNA_pol_Rpb1_3"/>
    <property type="match status" value="1"/>
</dbReference>
<dbReference type="SMART" id="SM00663">
    <property type="entry name" value="RPOLA_N"/>
    <property type="match status" value="1"/>
</dbReference>
<feature type="binding site" evidence="7">
    <location>
        <position position="63"/>
    </location>
    <ligand>
        <name>Zn(2+)</name>
        <dbReference type="ChEBI" id="CHEBI:29105"/>
        <label>1</label>
    </ligand>
</feature>
<evidence type="ECO:0000256" key="4">
    <source>
        <dbReference type="ARBA" id="ARBA00022723"/>
    </source>
</evidence>
<dbReference type="Gene3D" id="4.10.860.120">
    <property type="entry name" value="RNA polymerase II, clamp domain"/>
    <property type="match status" value="1"/>
</dbReference>
<feature type="binding site" evidence="7">
    <location>
        <position position="471"/>
    </location>
    <ligand>
        <name>Mg(2+)</name>
        <dbReference type="ChEBI" id="CHEBI:18420"/>
    </ligand>
</feature>
<accession>A0A7V3ZSZ6</accession>
<feature type="binding site" evidence="7">
    <location>
        <position position="473"/>
    </location>
    <ligand>
        <name>Mg(2+)</name>
        <dbReference type="ChEBI" id="CHEBI:18420"/>
    </ligand>
</feature>
<keyword evidence="7" id="KW-0862">Zinc</keyword>
<feature type="coiled-coil region" evidence="9">
    <location>
        <begin position="641"/>
        <end position="668"/>
    </location>
</feature>
<keyword evidence="4 7" id="KW-0479">Metal-binding</keyword>
<feature type="binding site" evidence="7">
    <location>
        <position position="79"/>
    </location>
    <ligand>
        <name>Zn(2+)</name>
        <dbReference type="ChEBI" id="CHEBI:29105"/>
        <label>1</label>
    </ligand>
</feature>
<dbReference type="GO" id="GO:0000287">
    <property type="term" value="F:magnesium ion binding"/>
    <property type="evidence" value="ECO:0007669"/>
    <property type="project" value="UniProtKB-UniRule"/>
</dbReference>
<keyword evidence="7" id="KW-0460">Magnesium</keyword>
<evidence type="ECO:0000256" key="1">
    <source>
        <dbReference type="ARBA" id="ARBA00022478"/>
    </source>
</evidence>
<evidence type="ECO:0000259" key="10">
    <source>
        <dbReference type="SMART" id="SM00663"/>
    </source>
</evidence>
<organism evidence="11">
    <name type="scientific">candidate division WOR-3 bacterium</name>
    <dbReference type="NCBI Taxonomy" id="2052148"/>
    <lineage>
        <taxon>Bacteria</taxon>
        <taxon>Bacteria division WOR-3</taxon>
    </lineage>
</organism>